<keyword evidence="4" id="KW-0132">Cell division</keyword>
<keyword evidence="3" id="KW-0472">Membrane</keyword>
<dbReference type="Proteomes" id="UP001180840">
    <property type="component" value="Unassembled WGS sequence"/>
</dbReference>
<dbReference type="InterPro" id="IPR007060">
    <property type="entry name" value="FtsL/DivIC"/>
</dbReference>
<proteinExistence type="predicted"/>
<keyword evidence="3" id="KW-1133">Transmembrane helix</keyword>
<feature type="compositionally biased region" description="Pro residues" evidence="2">
    <location>
        <begin position="153"/>
        <end position="165"/>
    </location>
</feature>
<comment type="caution">
    <text evidence="4">The sequence shown here is derived from an EMBL/GenBank/DDBJ whole genome shotgun (WGS) entry which is preliminary data.</text>
</comment>
<dbReference type="RefSeq" id="WP_290197902.1">
    <property type="nucleotide sequence ID" value="NZ_CP047654.1"/>
</dbReference>
<reference evidence="4" key="1">
    <citation type="submission" date="2023-07" db="EMBL/GenBank/DDBJ databases">
        <title>Sequencing the genomes of 1000 actinobacteria strains.</title>
        <authorList>
            <person name="Klenk H.-P."/>
        </authorList>
    </citation>
    <scope>NUCLEOTIDE SEQUENCE</scope>
    <source>
        <strain evidence="4">DSM 107476</strain>
    </source>
</reference>
<sequence length="176" mass="19521">MANSRISRRTTVPVASRERAEKRPKKRLPQVRNISLGGVAIIVGAVLLVLVAIAVPLRNYYEGRTEIARLTESIAAKEAEKERLLADIARYQDEDFIRQEARRRLGVVDEGEVAWRILDPRMSANGAVTTPHDATGADVAWYEVLWDSVAEPPLEPLNPTPPPVEEPLEEPATPAE</sequence>
<keyword evidence="1" id="KW-0175">Coiled coil</keyword>
<evidence type="ECO:0000313" key="4">
    <source>
        <dbReference type="EMBL" id="MDR7328911.1"/>
    </source>
</evidence>
<dbReference type="GO" id="GO:0051301">
    <property type="term" value="P:cell division"/>
    <property type="evidence" value="ECO:0007669"/>
    <property type="project" value="UniProtKB-KW"/>
</dbReference>
<evidence type="ECO:0000256" key="1">
    <source>
        <dbReference type="SAM" id="Coils"/>
    </source>
</evidence>
<keyword evidence="3" id="KW-0812">Transmembrane</keyword>
<evidence type="ECO:0000256" key="3">
    <source>
        <dbReference type="SAM" id="Phobius"/>
    </source>
</evidence>
<organism evidence="4 5">
    <name type="scientific">Corynebacterium guangdongense</name>
    <dbReference type="NCBI Taxonomy" id="1783348"/>
    <lineage>
        <taxon>Bacteria</taxon>
        <taxon>Bacillati</taxon>
        <taxon>Actinomycetota</taxon>
        <taxon>Actinomycetes</taxon>
        <taxon>Mycobacteriales</taxon>
        <taxon>Corynebacteriaceae</taxon>
        <taxon>Corynebacterium</taxon>
    </lineage>
</organism>
<evidence type="ECO:0000313" key="5">
    <source>
        <dbReference type="Proteomes" id="UP001180840"/>
    </source>
</evidence>
<keyword evidence="5" id="KW-1185">Reference proteome</keyword>
<feature type="region of interest" description="Disordered" evidence="2">
    <location>
        <begin position="152"/>
        <end position="176"/>
    </location>
</feature>
<feature type="coiled-coil region" evidence="1">
    <location>
        <begin position="67"/>
        <end position="94"/>
    </location>
</feature>
<feature type="transmembrane region" description="Helical" evidence="3">
    <location>
        <begin position="34"/>
        <end position="57"/>
    </location>
</feature>
<keyword evidence="4" id="KW-0131">Cell cycle</keyword>
<gene>
    <name evidence="4" type="ORF">J2S39_000587</name>
</gene>
<accession>A0ABU1ZVF9</accession>
<dbReference type="Pfam" id="PF04977">
    <property type="entry name" value="DivIC"/>
    <property type="match status" value="1"/>
</dbReference>
<dbReference type="EMBL" id="JAVDXZ010000001">
    <property type="protein sequence ID" value="MDR7328911.1"/>
    <property type="molecule type" value="Genomic_DNA"/>
</dbReference>
<evidence type="ECO:0000256" key="2">
    <source>
        <dbReference type="SAM" id="MobiDB-lite"/>
    </source>
</evidence>
<name>A0ABU1ZVF9_9CORY</name>
<protein>
    <submittedName>
        <fullName evidence="4">Cell division protein FtsB</fullName>
    </submittedName>
</protein>
<feature type="region of interest" description="Disordered" evidence="2">
    <location>
        <begin position="1"/>
        <end position="26"/>
    </location>
</feature>